<feature type="chain" id="PRO_5002666867" evidence="1">
    <location>
        <begin position="20"/>
        <end position="490"/>
    </location>
</feature>
<dbReference type="STRING" id="313594.PI23P_12447"/>
<dbReference type="PROSITE" id="PS51257">
    <property type="entry name" value="PROKAR_LIPOPROTEIN"/>
    <property type="match status" value="1"/>
</dbReference>
<proteinExistence type="predicted"/>
<dbReference type="SUPFAM" id="SSF49785">
    <property type="entry name" value="Galactose-binding domain-like"/>
    <property type="match status" value="1"/>
</dbReference>
<protein>
    <submittedName>
        <fullName evidence="2">Uncharacterized protein</fullName>
    </submittedName>
</protein>
<name>A4C1Z2_9FLAO</name>
<evidence type="ECO:0000313" key="3">
    <source>
        <dbReference type="Proteomes" id="UP000003053"/>
    </source>
</evidence>
<feature type="signal peptide" evidence="1">
    <location>
        <begin position="1"/>
        <end position="19"/>
    </location>
</feature>
<dbReference type="InterPro" id="IPR008979">
    <property type="entry name" value="Galactose-bd-like_sf"/>
</dbReference>
<dbReference type="AlphaFoldDB" id="A4C1Z2"/>
<sequence>MSFLKKGMYALLFVGLVTACGGSDDEPMPLVAPTITVLDFTATASGDGTIISVLPSSVGGTSYAVDFGTDATDDVIETAGAAVEYDYPNVDGSTSYSIVVTASAVGMADVSKTTQVAVVFVAPTSLVNFEDDAAVAVAPKVKDGITMVIGAATMGSDYGNVGKITYPEDAGGYQQVYLRLAKHVDLSTESTLSLDIYQEANTAATKVLLKLEDINVATKAETAWDKIEVEVMTVASTEAGWQTVSFDFTEAIRSGDGAGDVLDLTQFATIGLFIGVDLTDGSSVAGTYEVDNIRGGVFGSAVLDTDGDGVLDNSDDCATESGTLDNGCNAPTGPEEFAMLDFEDFTLQGGGFGGAKFDVIDNPDTSNTLNTSAKVLRYIKNSDETYGGFAILLKNPIDMTVKKKFSLKVKAPAARAGDEFLFKLENKDDPAINSEVRVAIAADSDWQTITFDHTAGTGSYQKLVVIIANGVAADGSEDWTFLIDDMQQLD</sequence>
<dbReference type="Gene3D" id="2.60.120.260">
    <property type="entry name" value="Galactose-binding domain-like"/>
    <property type="match status" value="2"/>
</dbReference>
<dbReference type="HOGENOM" id="CLU_556492_0_0_10"/>
<gene>
    <name evidence="2" type="ORF">PI23P_12447</name>
</gene>
<keyword evidence="1" id="KW-0732">Signal</keyword>
<evidence type="ECO:0000256" key="1">
    <source>
        <dbReference type="SAM" id="SignalP"/>
    </source>
</evidence>
<dbReference type="EMBL" id="AAOG01000003">
    <property type="protein sequence ID" value="EAR12145.1"/>
    <property type="molecule type" value="Genomic_DNA"/>
</dbReference>
<dbReference type="OrthoDB" id="5381604at2"/>
<dbReference type="RefSeq" id="WP_004571109.1">
    <property type="nucleotide sequence ID" value="NZ_CH724148.1"/>
</dbReference>
<keyword evidence="3" id="KW-1185">Reference proteome</keyword>
<organism evidence="2 3">
    <name type="scientific">Polaribacter irgensii 23-P</name>
    <dbReference type="NCBI Taxonomy" id="313594"/>
    <lineage>
        <taxon>Bacteria</taxon>
        <taxon>Pseudomonadati</taxon>
        <taxon>Bacteroidota</taxon>
        <taxon>Flavobacteriia</taxon>
        <taxon>Flavobacteriales</taxon>
        <taxon>Flavobacteriaceae</taxon>
    </lineage>
</organism>
<accession>A4C1Z2</accession>
<reference evidence="2 3" key="1">
    <citation type="submission" date="2006-02" db="EMBL/GenBank/DDBJ databases">
        <authorList>
            <person name="Murray A."/>
            <person name="Staley J."/>
            <person name="Ferriera S."/>
            <person name="Johnson J."/>
            <person name="Kravitz S."/>
            <person name="Halpern A."/>
            <person name="Remington K."/>
            <person name="Beeson K."/>
            <person name="Tran B."/>
            <person name="Rogers Y.-H."/>
            <person name="Friedman R."/>
            <person name="Venter J.C."/>
        </authorList>
    </citation>
    <scope>NUCLEOTIDE SEQUENCE [LARGE SCALE GENOMIC DNA]</scope>
    <source>
        <strain evidence="2 3">23-P</strain>
    </source>
</reference>
<dbReference type="Proteomes" id="UP000003053">
    <property type="component" value="Unassembled WGS sequence"/>
</dbReference>
<evidence type="ECO:0000313" key="2">
    <source>
        <dbReference type="EMBL" id="EAR12145.1"/>
    </source>
</evidence>
<dbReference type="eggNOG" id="COG3291">
    <property type="taxonomic scope" value="Bacteria"/>
</dbReference>
<comment type="caution">
    <text evidence="2">The sequence shown here is derived from an EMBL/GenBank/DDBJ whole genome shotgun (WGS) entry which is preliminary data.</text>
</comment>